<evidence type="ECO:0000256" key="1">
    <source>
        <dbReference type="SAM" id="MobiDB-lite"/>
    </source>
</evidence>
<keyword evidence="3" id="KW-1185">Reference proteome</keyword>
<sequence>MNNKEFNRLTSESNLGPKVPAPTKDKQPKGKQMKTRSSKNEDLGGGNEKDEEVDKEGNGGEITNKSNEQSKSSANHADATHATPANNPPGNSNNDPVNPTATTATVSTNASNVNNVRALLSAGEGYNPQSGNGPILGIRYIKDSSG</sequence>
<accession>F4RBB1</accession>
<proteinExistence type="predicted"/>
<feature type="compositionally biased region" description="Low complexity" evidence="1">
    <location>
        <begin position="96"/>
        <end position="111"/>
    </location>
</feature>
<protein>
    <submittedName>
        <fullName evidence="2">Uncharacterized protein</fullName>
    </submittedName>
</protein>
<dbReference type="InParanoid" id="F4RBB1"/>
<name>F4RBB1_MELLP</name>
<feature type="compositionally biased region" description="Polar residues" evidence="1">
    <location>
        <begin position="61"/>
        <end position="75"/>
    </location>
</feature>
<dbReference type="EMBL" id="GL883095">
    <property type="protein sequence ID" value="EGG10053.1"/>
    <property type="molecule type" value="Genomic_DNA"/>
</dbReference>
<dbReference type="RefSeq" id="XP_007406354.1">
    <property type="nucleotide sequence ID" value="XM_007406292.1"/>
</dbReference>
<dbReference type="VEuPathDB" id="FungiDB:MELLADRAFT_94382"/>
<feature type="compositionally biased region" description="Polar residues" evidence="1">
    <location>
        <begin position="1"/>
        <end position="14"/>
    </location>
</feature>
<dbReference type="GeneID" id="18936864"/>
<dbReference type="AlphaFoldDB" id="F4RBB1"/>
<dbReference type="HOGENOM" id="CLU_1777899_0_0_1"/>
<dbReference type="Proteomes" id="UP000001072">
    <property type="component" value="Unassembled WGS sequence"/>
</dbReference>
<reference evidence="3" key="1">
    <citation type="journal article" date="2011" name="Proc. Natl. Acad. Sci. U.S.A.">
        <title>Obligate biotrophy features unraveled by the genomic analysis of rust fungi.</title>
        <authorList>
            <person name="Duplessis S."/>
            <person name="Cuomo C.A."/>
            <person name="Lin Y.-C."/>
            <person name="Aerts A."/>
            <person name="Tisserant E."/>
            <person name="Veneault-Fourrey C."/>
            <person name="Joly D.L."/>
            <person name="Hacquard S."/>
            <person name="Amselem J."/>
            <person name="Cantarel B.L."/>
            <person name="Chiu R."/>
            <person name="Coutinho P.M."/>
            <person name="Feau N."/>
            <person name="Field M."/>
            <person name="Frey P."/>
            <person name="Gelhaye E."/>
            <person name="Goldberg J."/>
            <person name="Grabherr M.G."/>
            <person name="Kodira C.D."/>
            <person name="Kohler A."/>
            <person name="Kuees U."/>
            <person name="Lindquist E.A."/>
            <person name="Lucas S.M."/>
            <person name="Mago R."/>
            <person name="Mauceli E."/>
            <person name="Morin E."/>
            <person name="Murat C."/>
            <person name="Pangilinan J.L."/>
            <person name="Park R."/>
            <person name="Pearson M."/>
            <person name="Quesneville H."/>
            <person name="Rouhier N."/>
            <person name="Sakthikumar S."/>
            <person name="Salamov A.A."/>
            <person name="Schmutz J."/>
            <person name="Selles B."/>
            <person name="Shapiro H."/>
            <person name="Tanguay P."/>
            <person name="Tuskan G.A."/>
            <person name="Henrissat B."/>
            <person name="Van de Peer Y."/>
            <person name="Rouze P."/>
            <person name="Ellis J.G."/>
            <person name="Dodds P.N."/>
            <person name="Schein J.E."/>
            <person name="Zhong S."/>
            <person name="Hamelin R.C."/>
            <person name="Grigoriev I.V."/>
            <person name="Szabo L.J."/>
            <person name="Martin F."/>
        </authorList>
    </citation>
    <scope>NUCLEOTIDE SEQUENCE [LARGE SCALE GENOMIC DNA]</scope>
    <source>
        <strain evidence="3">98AG31 / pathotype 3-4-7</strain>
    </source>
</reference>
<evidence type="ECO:0000313" key="3">
    <source>
        <dbReference type="Proteomes" id="UP000001072"/>
    </source>
</evidence>
<dbReference type="KEGG" id="mlr:MELLADRAFT_94382"/>
<feature type="compositionally biased region" description="Polar residues" evidence="1">
    <location>
        <begin position="83"/>
        <end position="95"/>
    </location>
</feature>
<feature type="region of interest" description="Disordered" evidence="1">
    <location>
        <begin position="1"/>
        <end position="111"/>
    </location>
</feature>
<evidence type="ECO:0000313" key="2">
    <source>
        <dbReference type="EMBL" id="EGG10053.1"/>
    </source>
</evidence>
<organism evidence="3">
    <name type="scientific">Melampsora larici-populina (strain 98AG31 / pathotype 3-4-7)</name>
    <name type="common">Poplar leaf rust fungus</name>
    <dbReference type="NCBI Taxonomy" id="747676"/>
    <lineage>
        <taxon>Eukaryota</taxon>
        <taxon>Fungi</taxon>
        <taxon>Dikarya</taxon>
        <taxon>Basidiomycota</taxon>
        <taxon>Pucciniomycotina</taxon>
        <taxon>Pucciniomycetes</taxon>
        <taxon>Pucciniales</taxon>
        <taxon>Melampsoraceae</taxon>
        <taxon>Melampsora</taxon>
    </lineage>
</organism>
<gene>
    <name evidence="2" type="ORF">MELLADRAFT_94382</name>
</gene>